<accession>A0AB36FRK8</accession>
<organism evidence="1 2">
    <name type="scientific">Alteromonas macleodii</name>
    <name type="common">Pseudoalteromonas macleodii</name>
    <dbReference type="NCBI Taxonomy" id="28108"/>
    <lineage>
        <taxon>Bacteria</taxon>
        <taxon>Pseudomonadati</taxon>
        <taxon>Pseudomonadota</taxon>
        <taxon>Gammaproteobacteria</taxon>
        <taxon>Alteromonadales</taxon>
        <taxon>Alteromonadaceae</taxon>
        <taxon>Alteromonas/Salinimonas group</taxon>
        <taxon>Alteromonas</taxon>
    </lineage>
</organism>
<dbReference type="Proteomes" id="UP000095392">
    <property type="component" value="Unassembled WGS sequence"/>
</dbReference>
<evidence type="ECO:0000313" key="1">
    <source>
        <dbReference type="EMBL" id="OES24787.1"/>
    </source>
</evidence>
<gene>
    <name evidence="1" type="ORF">BFV95_4546</name>
</gene>
<dbReference type="RefSeq" id="WP_069945299.1">
    <property type="nucleotide sequence ID" value="NZ_MIPW01000063.1"/>
</dbReference>
<dbReference type="EMBL" id="MIPY01000058">
    <property type="protein sequence ID" value="OES24787.1"/>
    <property type="molecule type" value="Genomic_DNA"/>
</dbReference>
<dbReference type="AlphaFoldDB" id="A0AB36FRK8"/>
<name>A0AB36FRK8_ALTMA</name>
<reference evidence="1 2" key="1">
    <citation type="submission" date="2016-09" db="EMBL/GenBank/DDBJ databases">
        <title>Draft Genome Sequence of four Alteromonas macleodii strains isolated from copper coupons and grown long-term at elevated copper levels.</title>
        <authorList>
            <person name="Cusick K."/>
            <person name="Dale J."/>
            <person name="Little B."/>
            <person name="Biffinger J."/>
        </authorList>
    </citation>
    <scope>NUCLEOTIDE SEQUENCE [LARGE SCALE GENOMIC DNA]</scope>
    <source>
        <strain evidence="1 2">KCP01</strain>
    </source>
</reference>
<evidence type="ECO:0000313" key="2">
    <source>
        <dbReference type="Proteomes" id="UP000095392"/>
    </source>
</evidence>
<comment type="caution">
    <text evidence="1">The sequence shown here is derived from an EMBL/GenBank/DDBJ whole genome shotgun (WGS) entry which is preliminary data.</text>
</comment>
<proteinExistence type="predicted"/>
<protein>
    <recommendedName>
        <fullName evidence="3">Tetratricopeptide repeat protein</fullName>
    </recommendedName>
</protein>
<sequence>MNICSKAEFNFCASRFRDSINNVYGFVIKPSKVRELLAKCAGFKSHNSLLSKLPIDAEIWLQDTASSLLDWLIKEFNGMTVETSLILKDVFDDQRERSDNVGANFAISEYGYIRQTNTDSGEDVICLTPLGRRILDVAQLTVSDLENGQAYTDDIVLAVDKLRHVIDEHPNNPWPKAVYLTTLAPLYYQGGWADNLKRSNSGGLLPDHNSSFEVNALANSDMFLDMAIETVSQFRGWIGSNHKRLSDHRLISQHGEPYYYPAALYWSAKIALNAGHFELAKKWFTWHAQIVPGDNFGARYYLSALSLIRRKNRIKTYFPKDEFCDCWGWLCLAVDAFILGKAESAVQLFIKSVKDNYGSFEIFGGMLATRNDIKIMSNHSAPAFVNELMFITKPFWEANSNAMEFFRSICSAPGMVDAVSEYHLAQSNKIGLAFKDPKDVARIRTKCVKAENALDELITTYIEQINSQ</sequence>
<keyword evidence="2" id="KW-1185">Reference proteome</keyword>
<evidence type="ECO:0008006" key="3">
    <source>
        <dbReference type="Google" id="ProtNLM"/>
    </source>
</evidence>